<evidence type="ECO:0000259" key="1">
    <source>
        <dbReference type="SMART" id="SM00860"/>
    </source>
</evidence>
<feature type="domain" description="Knr4/Smi1-like" evidence="1">
    <location>
        <begin position="12"/>
        <end position="126"/>
    </location>
</feature>
<reference evidence="2 3" key="1">
    <citation type="submission" date="2016-10" db="EMBL/GenBank/DDBJ databases">
        <authorList>
            <person name="de Groot N.N."/>
        </authorList>
    </citation>
    <scope>NUCLEOTIDE SEQUENCE [LARGE SCALE GENOMIC DNA]</scope>
    <source>
        <strain evidence="2 3">DSM 2872</strain>
    </source>
</reference>
<evidence type="ECO:0000313" key="3">
    <source>
        <dbReference type="Proteomes" id="UP000183469"/>
    </source>
</evidence>
<dbReference type="InterPro" id="IPR037883">
    <property type="entry name" value="Knr4/Smi1-like_sf"/>
</dbReference>
<dbReference type="Gene3D" id="3.40.1580.10">
    <property type="entry name" value="SMI1/KNR4-like"/>
    <property type="match status" value="1"/>
</dbReference>
<dbReference type="Proteomes" id="UP000183469">
    <property type="component" value="Unassembled WGS sequence"/>
</dbReference>
<dbReference type="Pfam" id="PF09346">
    <property type="entry name" value="SMI1_KNR4"/>
    <property type="match status" value="1"/>
</dbReference>
<sequence length="131" mass="15278">MNYMELLDVNNGISDDVITAVEKEMKIKFPKEYRDFMLKYNGCEGEIGQLSYISMWKIEELEELNKSYSVEEFTPNFVYFGSDGGDMAYAFDFSAGEVSYIEFPFMSIDESDKEVLGATLDEFFMTLYKRR</sequence>
<dbReference type="OrthoDB" id="9795554at2"/>
<dbReference type="RefSeq" id="WP_074672358.1">
    <property type="nucleotide sequence ID" value="NZ_FNQG01000008.1"/>
</dbReference>
<accession>A0A1H3YFB0</accession>
<dbReference type="SUPFAM" id="SSF160631">
    <property type="entry name" value="SMI1/KNR4-like"/>
    <property type="match status" value="1"/>
</dbReference>
<dbReference type="InterPro" id="IPR018958">
    <property type="entry name" value="Knr4/Smi1-like_dom"/>
</dbReference>
<gene>
    <name evidence="2" type="ORF">SAMN05660648_01912</name>
</gene>
<protein>
    <submittedName>
        <fullName evidence="2">SMI1 / KNR4 family (SUKH-1)</fullName>
    </submittedName>
</protein>
<name>A0A1H3YFB0_SELRU</name>
<dbReference type="EMBL" id="FNQG01000008">
    <property type="protein sequence ID" value="SEA09608.1"/>
    <property type="molecule type" value="Genomic_DNA"/>
</dbReference>
<dbReference type="SMART" id="SM00860">
    <property type="entry name" value="SMI1_KNR4"/>
    <property type="match status" value="1"/>
</dbReference>
<evidence type="ECO:0000313" key="2">
    <source>
        <dbReference type="EMBL" id="SEA09608.1"/>
    </source>
</evidence>
<dbReference type="AlphaFoldDB" id="A0A1H3YFB0"/>
<organism evidence="2 3">
    <name type="scientific">Selenomonas ruminantium</name>
    <dbReference type="NCBI Taxonomy" id="971"/>
    <lineage>
        <taxon>Bacteria</taxon>
        <taxon>Bacillati</taxon>
        <taxon>Bacillota</taxon>
        <taxon>Negativicutes</taxon>
        <taxon>Selenomonadales</taxon>
        <taxon>Selenomonadaceae</taxon>
        <taxon>Selenomonas</taxon>
    </lineage>
</organism>
<proteinExistence type="predicted"/>